<evidence type="ECO:0000256" key="2">
    <source>
        <dbReference type="PROSITE-ProRule" id="PRU01331"/>
    </source>
</evidence>
<name>A0A6L5Z6B4_9RHOB</name>
<accession>A0A6L5Z6B4</accession>
<keyword evidence="1" id="KW-0436">Ligase</keyword>
<comment type="similarity">
    <text evidence="2 3">Belongs to the glutamine synthetase family.</text>
</comment>
<dbReference type="InterPro" id="IPR014746">
    <property type="entry name" value="Gln_synth/guanido_kin_cat_dom"/>
</dbReference>
<keyword evidence="6" id="KW-1185">Reference proteome</keyword>
<dbReference type="GO" id="GO:0006598">
    <property type="term" value="P:polyamine catabolic process"/>
    <property type="evidence" value="ECO:0007669"/>
    <property type="project" value="TreeGrafter"/>
</dbReference>
<dbReference type="GO" id="GO:0004356">
    <property type="term" value="F:glutamine synthetase activity"/>
    <property type="evidence" value="ECO:0007669"/>
    <property type="project" value="InterPro"/>
</dbReference>
<dbReference type="Proteomes" id="UP000474957">
    <property type="component" value="Unassembled WGS sequence"/>
</dbReference>
<sequence length="445" mass="47878">MTDPWTLNLNEWIAARPELASLQVVLCDINGCFRGKRIPVADAGKAGRGQMRMPLTVAALDIWGRDVEGSPFLMAGDSDGLCRPTGRMPLMVDWLAHPAALLPLWSFTDTGEPNPLDVRHALAAVAARAERMGLRAVVGTEVEFHFVDPEEARPAPPASPGTGRRVMAEGINAIADIDNFEQVLEDIFRAAEAAGISLASAIAEASPGQFEIALNHHDDVLAAADDAALLKHLIRGTARKHGLAATFMAKPYPEASGNGFHVHISLVDEAGRNVFDDGTDQGSALLRHAVAGCLDAMAPMLLVFAPHLNSYRRITPEAHAPCRAEWDYENRFVSLRVPGGPGVARRIEHRLAGADANPYLVIAAILAAALDGIERKLEPPAPGSDGPSLETSWAEAIAAFRESDVPARAFPQPLVDIFADCKAQELARFRAQMTRLEIDSYLEVV</sequence>
<dbReference type="PROSITE" id="PS51987">
    <property type="entry name" value="GS_CATALYTIC"/>
    <property type="match status" value="1"/>
</dbReference>
<dbReference type="SMART" id="SM01230">
    <property type="entry name" value="Gln-synt_C"/>
    <property type="match status" value="1"/>
</dbReference>
<dbReference type="InterPro" id="IPR008146">
    <property type="entry name" value="Gln_synth_cat_dom"/>
</dbReference>
<dbReference type="PANTHER" id="PTHR43785:SF12">
    <property type="entry name" value="TYPE-1 GLUTAMINE SYNTHETASE 2"/>
    <property type="match status" value="1"/>
</dbReference>
<organism evidence="5 6">
    <name type="scientific">Halovulum marinum</name>
    <dbReference type="NCBI Taxonomy" id="2662447"/>
    <lineage>
        <taxon>Bacteria</taxon>
        <taxon>Pseudomonadati</taxon>
        <taxon>Pseudomonadota</taxon>
        <taxon>Alphaproteobacteria</taxon>
        <taxon>Rhodobacterales</taxon>
        <taxon>Paracoccaceae</taxon>
        <taxon>Halovulum</taxon>
    </lineage>
</organism>
<comment type="caution">
    <text evidence="5">The sequence shown here is derived from an EMBL/GenBank/DDBJ whole genome shotgun (WGS) entry which is preliminary data.</text>
</comment>
<evidence type="ECO:0000313" key="5">
    <source>
        <dbReference type="EMBL" id="MSU91585.1"/>
    </source>
</evidence>
<evidence type="ECO:0000313" key="6">
    <source>
        <dbReference type="Proteomes" id="UP000474957"/>
    </source>
</evidence>
<dbReference type="Gene3D" id="3.30.590.10">
    <property type="entry name" value="Glutamine synthetase/guanido kinase, catalytic domain"/>
    <property type="match status" value="1"/>
</dbReference>
<dbReference type="Pfam" id="PF00120">
    <property type="entry name" value="Gln-synt_C"/>
    <property type="match status" value="1"/>
</dbReference>
<proteinExistence type="inferred from homology"/>
<reference evidence="5 6" key="1">
    <citation type="submission" date="2019-10" db="EMBL/GenBank/DDBJ databases">
        <title>Cognatihalovulum marinum gen. nov. sp. nov., a new member of the family Rhodobacteraceae isolated from deep seawater of the Northwest Indian Ocean.</title>
        <authorList>
            <person name="Ruan C."/>
            <person name="Wang J."/>
            <person name="Zheng X."/>
            <person name="Song L."/>
            <person name="Zhu Y."/>
            <person name="Huang Y."/>
            <person name="Lu Z."/>
            <person name="Du W."/>
            <person name="Huang L."/>
            <person name="Dai X."/>
        </authorList>
    </citation>
    <scope>NUCLEOTIDE SEQUENCE [LARGE SCALE GENOMIC DNA]</scope>
    <source>
        <strain evidence="5 6">2CG4</strain>
    </source>
</reference>
<dbReference type="SUPFAM" id="SSF55931">
    <property type="entry name" value="Glutamine synthetase/guanido kinase"/>
    <property type="match status" value="1"/>
</dbReference>
<dbReference type="GO" id="GO:0006542">
    <property type="term" value="P:glutamine biosynthetic process"/>
    <property type="evidence" value="ECO:0007669"/>
    <property type="project" value="TreeGrafter"/>
</dbReference>
<gene>
    <name evidence="5" type="ORF">GE300_18560</name>
</gene>
<protein>
    <submittedName>
        <fullName evidence="5">Glutamine synthetase</fullName>
    </submittedName>
</protein>
<dbReference type="PANTHER" id="PTHR43785">
    <property type="entry name" value="GAMMA-GLUTAMYLPUTRESCINE SYNTHETASE"/>
    <property type="match status" value="1"/>
</dbReference>
<feature type="domain" description="GS catalytic" evidence="4">
    <location>
        <begin position="118"/>
        <end position="445"/>
    </location>
</feature>
<evidence type="ECO:0000259" key="4">
    <source>
        <dbReference type="PROSITE" id="PS51987"/>
    </source>
</evidence>
<dbReference type="RefSeq" id="WP_154448896.1">
    <property type="nucleotide sequence ID" value="NZ_WIND01000022.1"/>
</dbReference>
<evidence type="ECO:0000256" key="1">
    <source>
        <dbReference type="ARBA" id="ARBA00022598"/>
    </source>
</evidence>
<dbReference type="EMBL" id="WIND01000022">
    <property type="protein sequence ID" value="MSU91585.1"/>
    <property type="molecule type" value="Genomic_DNA"/>
</dbReference>
<evidence type="ECO:0000256" key="3">
    <source>
        <dbReference type="RuleBase" id="RU000384"/>
    </source>
</evidence>
<dbReference type="AlphaFoldDB" id="A0A6L5Z6B4"/>